<proteinExistence type="predicted"/>
<dbReference type="RefSeq" id="WP_191157412.1">
    <property type="nucleotide sequence ID" value="NZ_JACWUN010000018.1"/>
</dbReference>
<gene>
    <name evidence="2" type="ORF">ICT70_13215</name>
</gene>
<reference evidence="2" key="1">
    <citation type="submission" date="2020-09" db="EMBL/GenBank/DDBJ databases">
        <title>Pelobacter alkaliphilus sp. nov., a novel anaerobic arsenate-reducing bacterium from terrestrial mud volcano.</title>
        <authorList>
            <person name="Khomyakova M.A."/>
            <person name="Merkel A.Y."/>
            <person name="Slobodkin A.I."/>
        </authorList>
    </citation>
    <scope>NUCLEOTIDE SEQUENCE</scope>
    <source>
        <strain evidence="2">M08fum</strain>
    </source>
</reference>
<dbReference type="InterPro" id="IPR002716">
    <property type="entry name" value="PIN_dom"/>
</dbReference>
<sequence>MQRFLLDTHTLLWWLADSTQLGDRCREMISDERNQVFVSAATIWEISVKMSLGKLEAPEDMDSVVEDEGFSKLPISLYHGQLAGRLPAIHRDPFDRMLIAQAQAEGMILVTADELIAKYQLRVMDPRN</sequence>
<organism evidence="2 3">
    <name type="scientific">Pelovirga terrestris</name>
    <dbReference type="NCBI Taxonomy" id="2771352"/>
    <lineage>
        <taxon>Bacteria</taxon>
        <taxon>Pseudomonadati</taxon>
        <taxon>Thermodesulfobacteriota</taxon>
        <taxon>Desulfuromonadia</taxon>
        <taxon>Geobacterales</taxon>
        <taxon>Geobacteraceae</taxon>
        <taxon>Pelovirga</taxon>
    </lineage>
</organism>
<dbReference type="Proteomes" id="UP000632828">
    <property type="component" value="Unassembled WGS sequence"/>
</dbReference>
<name>A0A8J6QTA8_9BACT</name>
<dbReference type="InterPro" id="IPR052919">
    <property type="entry name" value="TA_system_RNase"/>
</dbReference>
<keyword evidence="3" id="KW-1185">Reference proteome</keyword>
<dbReference type="EMBL" id="JACWUN010000018">
    <property type="protein sequence ID" value="MBD1401620.1"/>
    <property type="molecule type" value="Genomic_DNA"/>
</dbReference>
<evidence type="ECO:0000259" key="1">
    <source>
        <dbReference type="Pfam" id="PF01850"/>
    </source>
</evidence>
<dbReference type="SUPFAM" id="SSF88723">
    <property type="entry name" value="PIN domain-like"/>
    <property type="match status" value="1"/>
</dbReference>
<dbReference type="PANTHER" id="PTHR36173:SF2">
    <property type="entry name" value="RIBONUCLEASE VAPC16"/>
    <property type="match status" value="1"/>
</dbReference>
<dbReference type="CDD" id="cd09872">
    <property type="entry name" value="PIN_Sll0205-like"/>
    <property type="match status" value="1"/>
</dbReference>
<dbReference type="Gene3D" id="3.40.50.1010">
    <property type="entry name" value="5'-nuclease"/>
    <property type="match status" value="1"/>
</dbReference>
<comment type="caution">
    <text evidence="2">The sequence shown here is derived from an EMBL/GenBank/DDBJ whole genome shotgun (WGS) entry which is preliminary data.</text>
</comment>
<evidence type="ECO:0000313" key="2">
    <source>
        <dbReference type="EMBL" id="MBD1401620.1"/>
    </source>
</evidence>
<evidence type="ECO:0000313" key="3">
    <source>
        <dbReference type="Proteomes" id="UP000632828"/>
    </source>
</evidence>
<dbReference type="Pfam" id="PF01850">
    <property type="entry name" value="PIN"/>
    <property type="match status" value="1"/>
</dbReference>
<feature type="domain" description="PIN" evidence="1">
    <location>
        <begin position="5"/>
        <end position="118"/>
    </location>
</feature>
<protein>
    <submittedName>
        <fullName evidence="2">Type II toxin-antitoxin system VapC family toxin</fullName>
    </submittedName>
</protein>
<dbReference type="PANTHER" id="PTHR36173">
    <property type="entry name" value="RIBONUCLEASE VAPC16-RELATED"/>
    <property type="match status" value="1"/>
</dbReference>
<dbReference type="AlphaFoldDB" id="A0A8J6QTA8"/>
<accession>A0A8J6QTA8</accession>
<dbReference type="InterPro" id="IPR041705">
    <property type="entry name" value="PIN_Sll0205"/>
</dbReference>
<dbReference type="InterPro" id="IPR029060">
    <property type="entry name" value="PIN-like_dom_sf"/>
</dbReference>